<keyword evidence="3" id="KW-1185">Reference proteome</keyword>
<feature type="region of interest" description="Disordered" evidence="1">
    <location>
        <begin position="37"/>
        <end position="56"/>
    </location>
</feature>
<dbReference type="Proteomes" id="UP000027361">
    <property type="component" value="Unassembled WGS sequence"/>
</dbReference>
<dbReference type="InterPro" id="IPR012337">
    <property type="entry name" value="RNaseH-like_sf"/>
</dbReference>
<evidence type="ECO:0000313" key="2">
    <source>
        <dbReference type="EMBL" id="KDN36829.1"/>
    </source>
</evidence>
<evidence type="ECO:0000256" key="1">
    <source>
        <dbReference type="SAM" id="MobiDB-lite"/>
    </source>
</evidence>
<comment type="caution">
    <text evidence="2">The sequence shown here is derived from an EMBL/GenBank/DDBJ whole genome shotgun (WGS) entry which is preliminary data.</text>
</comment>
<dbReference type="AlphaFoldDB" id="A0A066VDL4"/>
<proteinExistence type="predicted"/>
<dbReference type="SUPFAM" id="SSF53098">
    <property type="entry name" value="Ribonuclease H-like"/>
    <property type="match status" value="1"/>
</dbReference>
<accession>A0A066VDL4</accession>
<organism evidence="2 3">
    <name type="scientific">Tilletiaria anomala (strain ATCC 24038 / CBS 436.72 / UBC 951)</name>
    <dbReference type="NCBI Taxonomy" id="1037660"/>
    <lineage>
        <taxon>Eukaryota</taxon>
        <taxon>Fungi</taxon>
        <taxon>Dikarya</taxon>
        <taxon>Basidiomycota</taxon>
        <taxon>Ustilaginomycotina</taxon>
        <taxon>Exobasidiomycetes</taxon>
        <taxon>Georgefischeriales</taxon>
        <taxon>Tilletiariaceae</taxon>
        <taxon>Tilletiaria</taxon>
    </lineage>
</organism>
<gene>
    <name evidence="2" type="ORF">K437DRAFT_265202</name>
</gene>
<dbReference type="InParanoid" id="A0A066VDL4"/>
<dbReference type="GeneID" id="25265739"/>
<evidence type="ECO:0000313" key="3">
    <source>
        <dbReference type="Proteomes" id="UP000027361"/>
    </source>
</evidence>
<dbReference type="RefSeq" id="XP_013240175.1">
    <property type="nucleotide sequence ID" value="XM_013384721.1"/>
</dbReference>
<protein>
    <submittedName>
        <fullName evidence="2">Uncharacterized protein</fullName>
    </submittedName>
</protein>
<dbReference type="EMBL" id="JMSN01000155">
    <property type="protein sequence ID" value="KDN36829.1"/>
    <property type="molecule type" value="Genomic_DNA"/>
</dbReference>
<reference evidence="2 3" key="1">
    <citation type="submission" date="2014-05" db="EMBL/GenBank/DDBJ databases">
        <title>Draft genome sequence of a rare smut relative, Tilletiaria anomala UBC 951.</title>
        <authorList>
            <consortium name="DOE Joint Genome Institute"/>
            <person name="Toome M."/>
            <person name="Kuo A."/>
            <person name="Henrissat B."/>
            <person name="Lipzen A."/>
            <person name="Tritt A."/>
            <person name="Yoshinaga Y."/>
            <person name="Zane M."/>
            <person name="Barry K."/>
            <person name="Grigoriev I.V."/>
            <person name="Spatafora J.W."/>
            <person name="Aimea M.C."/>
        </authorList>
    </citation>
    <scope>NUCLEOTIDE SEQUENCE [LARGE SCALE GENOMIC DNA]</scope>
    <source>
        <strain evidence="2 3">UBC 951</strain>
    </source>
</reference>
<sequence length="157" mass="17384">MPIESVNGVLYFLTFTDGREEASKEIKIFYSNRERLHHGGIATPPTTRRPAQKKRGAERLNRTLFNMVRKWSGVSKLEQALLDEITTAVAYAYNHWAVLLLQSFTPLARGSAAAPASKGSIFTQRVKGLGISVDLLTKGLPLAQARQLPYFIGLIGQ</sequence>
<dbReference type="HOGENOM" id="CLU_1679184_0_0_1"/>
<name>A0A066VDL4_TILAU</name>